<sequence>MQFLFRDLINKLIAQGTFNEARFYIAEMIIKSIVIIYRRKHLCIEVGMQYKLLEIDKKYFLFLYEIKTRFLGKINALFNKCFILMKFKELHQMQLIQINFQWC</sequence>
<proteinExistence type="predicted"/>
<organism evidence="1 2">
    <name type="scientific">Paramecium sonneborni</name>
    <dbReference type="NCBI Taxonomy" id="65129"/>
    <lineage>
        <taxon>Eukaryota</taxon>
        <taxon>Sar</taxon>
        <taxon>Alveolata</taxon>
        <taxon>Ciliophora</taxon>
        <taxon>Intramacronucleata</taxon>
        <taxon>Oligohymenophorea</taxon>
        <taxon>Peniculida</taxon>
        <taxon>Parameciidae</taxon>
        <taxon>Paramecium</taxon>
    </lineage>
</organism>
<evidence type="ECO:0000313" key="2">
    <source>
        <dbReference type="Proteomes" id="UP000692954"/>
    </source>
</evidence>
<accession>A0A8S1MLP7</accession>
<protein>
    <submittedName>
        <fullName evidence="1">Uncharacterized protein</fullName>
    </submittedName>
</protein>
<dbReference type="Proteomes" id="UP000692954">
    <property type="component" value="Unassembled WGS sequence"/>
</dbReference>
<keyword evidence="2" id="KW-1185">Reference proteome</keyword>
<gene>
    <name evidence="1" type="ORF">PSON_ATCC_30995.1.T0400119</name>
</gene>
<comment type="caution">
    <text evidence="1">The sequence shown here is derived from an EMBL/GenBank/DDBJ whole genome shotgun (WGS) entry which is preliminary data.</text>
</comment>
<dbReference type="AlphaFoldDB" id="A0A8S1MLP7"/>
<dbReference type="EMBL" id="CAJJDN010000040">
    <property type="protein sequence ID" value="CAD8080202.1"/>
    <property type="molecule type" value="Genomic_DNA"/>
</dbReference>
<evidence type="ECO:0000313" key="1">
    <source>
        <dbReference type="EMBL" id="CAD8080202.1"/>
    </source>
</evidence>
<reference evidence="1" key="1">
    <citation type="submission" date="2021-01" db="EMBL/GenBank/DDBJ databases">
        <authorList>
            <consortium name="Genoscope - CEA"/>
            <person name="William W."/>
        </authorList>
    </citation>
    <scope>NUCLEOTIDE SEQUENCE</scope>
</reference>
<name>A0A8S1MLP7_9CILI</name>